<dbReference type="PROSITE" id="PS51257">
    <property type="entry name" value="PROKAR_LIPOPROTEIN"/>
    <property type="match status" value="1"/>
</dbReference>
<dbReference type="STRING" id="1121015.GCA_000420545_01352"/>
<dbReference type="PATRIC" id="fig|1121015.4.peg.402"/>
<evidence type="ECO:0000256" key="1">
    <source>
        <dbReference type="SAM" id="SignalP"/>
    </source>
</evidence>
<dbReference type="Proteomes" id="UP000029385">
    <property type="component" value="Unassembled WGS sequence"/>
</dbReference>
<proteinExistence type="predicted"/>
<dbReference type="RefSeq" id="WP_022968988.1">
    <property type="nucleotide sequence ID" value="NZ_ATVD01000002.1"/>
</dbReference>
<protein>
    <recommendedName>
        <fullName evidence="4">Lipoprotein</fullName>
    </recommendedName>
</protein>
<keyword evidence="1" id="KW-0732">Signal</keyword>
<name>A0A091AZT2_9GAMM</name>
<evidence type="ECO:0008006" key="4">
    <source>
        <dbReference type="Google" id="ProtNLM"/>
    </source>
</evidence>
<evidence type="ECO:0000313" key="2">
    <source>
        <dbReference type="EMBL" id="KFN44817.1"/>
    </source>
</evidence>
<dbReference type="AlphaFoldDB" id="A0A091AZT2"/>
<keyword evidence="3" id="KW-1185">Reference proteome</keyword>
<accession>A0A091AZT2</accession>
<sequence>MRAALTLSLLLLAACSPSDRAANAPAAPKAPLPSQDVLAYQNKVIEFVAANGTRRGVIARLYERYNAGNRDRAMLEVIESSEASYETVTLSECVNPVIMRDGSPDFLAVARSVIKAGQGDALIAKALADVPKERQVPVLADVKQSKEKRAQAALMSLHGYTSTDPGNKLSLFRANAAFYYYLSLGTDGACAASPELKHIAGVEPK</sequence>
<organism evidence="2 3">
    <name type="scientific">Arenimonas oryziterrae DSM 21050 = YC6267</name>
    <dbReference type="NCBI Taxonomy" id="1121015"/>
    <lineage>
        <taxon>Bacteria</taxon>
        <taxon>Pseudomonadati</taxon>
        <taxon>Pseudomonadota</taxon>
        <taxon>Gammaproteobacteria</taxon>
        <taxon>Lysobacterales</taxon>
        <taxon>Lysobacteraceae</taxon>
        <taxon>Arenimonas</taxon>
    </lineage>
</organism>
<dbReference type="EMBL" id="AVCI01000001">
    <property type="protein sequence ID" value="KFN44817.1"/>
    <property type="molecule type" value="Genomic_DNA"/>
</dbReference>
<gene>
    <name evidence="2" type="ORF">N789_02035</name>
</gene>
<feature type="chain" id="PRO_5001869202" description="Lipoprotein" evidence="1">
    <location>
        <begin position="22"/>
        <end position="205"/>
    </location>
</feature>
<feature type="signal peptide" evidence="1">
    <location>
        <begin position="1"/>
        <end position="21"/>
    </location>
</feature>
<evidence type="ECO:0000313" key="3">
    <source>
        <dbReference type="Proteomes" id="UP000029385"/>
    </source>
</evidence>
<comment type="caution">
    <text evidence="2">The sequence shown here is derived from an EMBL/GenBank/DDBJ whole genome shotgun (WGS) entry which is preliminary data.</text>
</comment>
<reference evidence="2 3" key="1">
    <citation type="submission" date="2013-09" db="EMBL/GenBank/DDBJ databases">
        <title>Genome sequencing of Arenimonas oryziterrae.</title>
        <authorList>
            <person name="Chen F."/>
            <person name="Wang G."/>
        </authorList>
    </citation>
    <scope>NUCLEOTIDE SEQUENCE [LARGE SCALE GENOMIC DNA]</scope>
    <source>
        <strain evidence="2 3">YC6267</strain>
    </source>
</reference>